<sequence>MPHTRGQGTTTRWCSRYDSGLWTLHADNRPSHERPGATSLSHREPHLPTESSSMKSTSCYSALFP</sequence>
<evidence type="ECO:0000313" key="2">
    <source>
        <dbReference type="EMBL" id="CAI8013019.1"/>
    </source>
</evidence>
<dbReference type="Proteomes" id="UP001174909">
    <property type="component" value="Unassembled WGS sequence"/>
</dbReference>
<reference evidence="2" key="1">
    <citation type="submission" date="2023-03" db="EMBL/GenBank/DDBJ databases">
        <authorList>
            <person name="Steffen K."/>
            <person name="Cardenas P."/>
        </authorList>
    </citation>
    <scope>NUCLEOTIDE SEQUENCE</scope>
</reference>
<dbReference type="AlphaFoldDB" id="A0AA35RK67"/>
<accession>A0AA35RK67</accession>
<evidence type="ECO:0000313" key="3">
    <source>
        <dbReference type="Proteomes" id="UP001174909"/>
    </source>
</evidence>
<organism evidence="2 3">
    <name type="scientific">Geodia barretti</name>
    <name type="common">Barrett's horny sponge</name>
    <dbReference type="NCBI Taxonomy" id="519541"/>
    <lineage>
        <taxon>Eukaryota</taxon>
        <taxon>Metazoa</taxon>
        <taxon>Porifera</taxon>
        <taxon>Demospongiae</taxon>
        <taxon>Heteroscleromorpha</taxon>
        <taxon>Tetractinellida</taxon>
        <taxon>Astrophorina</taxon>
        <taxon>Geodiidae</taxon>
        <taxon>Geodia</taxon>
    </lineage>
</organism>
<dbReference type="EMBL" id="CASHTH010001230">
    <property type="protein sequence ID" value="CAI8013019.1"/>
    <property type="molecule type" value="Genomic_DNA"/>
</dbReference>
<feature type="region of interest" description="Disordered" evidence="1">
    <location>
        <begin position="25"/>
        <end position="65"/>
    </location>
</feature>
<feature type="compositionally biased region" description="Polar residues" evidence="1">
    <location>
        <begin position="49"/>
        <end position="65"/>
    </location>
</feature>
<feature type="compositionally biased region" description="Basic and acidic residues" evidence="1">
    <location>
        <begin position="26"/>
        <end position="47"/>
    </location>
</feature>
<name>A0AA35RK67_GEOBA</name>
<protein>
    <submittedName>
        <fullName evidence="2">Uncharacterized protein</fullName>
    </submittedName>
</protein>
<evidence type="ECO:0000256" key="1">
    <source>
        <dbReference type="SAM" id="MobiDB-lite"/>
    </source>
</evidence>
<keyword evidence="3" id="KW-1185">Reference proteome</keyword>
<proteinExistence type="predicted"/>
<gene>
    <name evidence="2" type="ORF">GBAR_LOCUS8302</name>
</gene>
<comment type="caution">
    <text evidence="2">The sequence shown here is derived from an EMBL/GenBank/DDBJ whole genome shotgun (WGS) entry which is preliminary data.</text>
</comment>